<evidence type="ECO:0000313" key="2">
    <source>
        <dbReference type="EMBL" id="PVD30830.1"/>
    </source>
</evidence>
<dbReference type="Proteomes" id="UP000245119">
    <property type="component" value="Linkage Group LG5"/>
</dbReference>
<dbReference type="EMBL" id="PZQS01000005">
    <property type="protein sequence ID" value="PVD30830.1"/>
    <property type="molecule type" value="Genomic_DNA"/>
</dbReference>
<organism evidence="2 3">
    <name type="scientific">Pomacea canaliculata</name>
    <name type="common">Golden apple snail</name>
    <dbReference type="NCBI Taxonomy" id="400727"/>
    <lineage>
        <taxon>Eukaryota</taxon>
        <taxon>Metazoa</taxon>
        <taxon>Spiralia</taxon>
        <taxon>Lophotrochozoa</taxon>
        <taxon>Mollusca</taxon>
        <taxon>Gastropoda</taxon>
        <taxon>Caenogastropoda</taxon>
        <taxon>Architaenioglossa</taxon>
        <taxon>Ampullarioidea</taxon>
        <taxon>Ampullariidae</taxon>
        <taxon>Pomacea</taxon>
    </lineage>
</organism>
<gene>
    <name evidence="2" type="ORF">C0Q70_10105</name>
</gene>
<sequence>MDQEKRETSQPASQPTSQTVSPNPSSHFVLREMFLIWNSIGYVQTCHWECGDIRRTCLLTWPREVGEGVVKTVISKCLTVWLLHRESDGLASGRPLQQQQQQESVSKHIPRVGDRRGETITSWTCRSRADDNLDAGDDIALGSATEKWFDEGVALVSSWHRAFRPHTHNEERERRREGENGGDGCQLLAGRPDIIH</sequence>
<feature type="region of interest" description="Disordered" evidence="1">
    <location>
        <begin position="91"/>
        <end position="110"/>
    </location>
</feature>
<keyword evidence="3" id="KW-1185">Reference proteome</keyword>
<feature type="compositionally biased region" description="Polar residues" evidence="1">
    <location>
        <begin position="9"/>
        <end position="24"/>
    </location>
</feature>
<name>A0A2T7PBP3_POMCA</name>
<comment type="caution">
    <text evidence="2">The sequence shown here is derived from an EMBL/GenBank/DDBJ whole genome shotgun (WGS) entry which is preliminary data.</text>
</comment>
<dbReference type="AlphaFoldDB" id="A0A2T7PBP3"/>
<feature type="compositionally biased region" description="Basic and acidic residues" evidence="1">
    <location>
        <begin position="167"/>
        <end position="179"/>
    </location>
</feature>
<evidence type="ECO:0000313" key="3">
    <source>
        <dbReference type="Proteomes" id="UP000245119"/>
    </source>
</evidence>
<feature type="region of interest" description="Disordered" evidence="1">
    <location>
        <begin position="1"/>
        <end position="24"/>
    </location>
</feature>
<protein>
    <submittedName>
        <fullName evidence="2">Uncharacterized protein</fullName>
    </submittedName>
</protein>
<proteinExistence type="predicted"/>
<reference evidence="2 3" key="1">
    <citation type="submission" date="2018-04" db="EMBL/GenBank/DDBJ databases">
        <title>The genome of golden apple snail Pomacea canaliculata provides insight into stress tolerance and invasive adaptation.</title>
        <authorList>
            <person name="Liu C."/>
            <person name="Liu B."/>
            <person name="Ren Y."/>
            <person name="Zhang Y."/>
            <person name="Wang H."/>
            <person name="Li S."/>
            <person name="Jiang F."/>
            <person name="Yin L."/>
            <person name="Zhang G."/>
            <person name="Qian W."/>
            <person name="Fan W."/>
        </authorList>
    </citation>
    <scope>NUCLEOTIDE SEQUENCE [LARGE SCALE GENOMIC DNA]</scope>
    <source>
        <strain evidence="2">SZHN2017</strain>
        <tissue evidence="2">Muscle</tissue>
    </source>
</reference>
<feature type="region of interest" description="Disordered" evidence="1">
    <location>
        <begin position="166"/>
        <end position="196"/>
    </location>
</feature>
<evidence type="ECO:0000256" key="1">
    <source>
        <dbReference type="SAM" id="MobiDB-lite"/>
    </source>
</evidence>
<accession>A0A2T7PBP3</accession>